<reference evidence="11 12" key="1">
    <citation type="submission" date="2018-02" db="EMBL/GenBank/DDBJ databases">
        <title>Draft genome sequences of Elsinoe sp., causing black scab on jojoba.</title>
        <authorList>
            <person name="Stodart B."/>
            <person name="Jeffress S."/>
            <person name="Ash G."/>
            <person name="Arun Chinnappa K."/>
        </authorList>
    </citation>
    <scope>NUCLEOTIDE SEQUENCE [LARGE SCALE GENOMIC DNA]</scope>
    <source>
        <strain evidence="11 12">Hillstone_2</strain>
    </source>
</reference>
<feature type="transmembrane region" description="Helical" evidence="10">
    <location>
        <begin position="472"/>
        <end position="494"/>
    </location>
</feature>
<dbReference type="Pfam" id="PF07690">
    <property type="entry name" value="MFS_1"/>
    <property type="match status" value="1"/>
</dbReference>
<dbReference type="Gene3D" id="1.20.1250.20">
    <property type="entry name" value="MFS general substrate transporter like domains"/>
    <property type="match status" value="1"/>
</dbReference>
<dbReference type="PANTHER" id="PTHR21576:SF45">
    <property type="entry name" value="TRANSPORTER MCH1-RELATED"/>
    <property type="match status" value="1"/>
</dbReference>
<sequence>MTRPSSSSASAPHHGGQGERHVDIDKLDYHPGRPLLRPDDVADTSGRPSQEHSYAGSFFEQVAEGILDKDRERKTREVVRYGSFIWAIIACLCAGSITAFSLYAPLFQRKLHYSQLRVNTISIAAELAMYLPVPLSGYLCDRYGPGIPSALAGILFGAGYLLAAFTYRSGPPQSAGGGGWPFGIMVLAFVFIGVATSGMYLAAVTTCAKNFGRGKNKGLALALPIAAFGLSGMWQSQIGSQLLYEKKADGSKGDVDVFKYFLFLGITLMSVGLIGSLALRVVGEGEMIDEAVEELERSGLLDDSDLFHRVVQERGYGTLDLSTSQRDLVQREIDDRKEQALRDREKKNWLLNEETRRFLSDKTMWLLAAGFFLVTGPGEAFINNLGTIIPTLYPASISESEIPTSAATHVSIVAITSTIARIFTGTLSDILAPSSVTHQHRRGPNSLVNSAASLPALHIPSDDNPRFTLSRLIFLITFSLLLSLGQVLLASGAIQYHAERFWLVSATIGAGYGAVFSLTPIIVSVVWGVENFGTNWGVVATVPAAGATVWGLVYSGVYESGAKAGGGVIGSMMGGLGGVTTNEGVAIVKEVEDVLCHGTACYAPTFWAMAVSI</sequence>
<evidence type="ECO:0000256" key="9">
    <source>
        <dbReference type="SAM" id="MobiDB-lite"/>
    </source>
</evidence>
<dbReference type="SUPFAM" id="SSF103473">
    <property type="entry name" value="MFS general substrate transporter"/>
    <property type="match status" value="1"/>
</dbReference>
<evidence type="ECO:0000256" key="8">
    <source>
        <dbReference type="ARBA" id="ARBA00039330"/>
    </source>
</evidence>
<proteinExistence type="inferred from homology"/>
<dbReference type="CDD" id="cd17354">
    <property type="entry name" value="MFS_Mch1p_like"/>
    <property type="match status" value="1"/>
</dbReference>
<evidence type="ECO:0000256" key="6">
    <source>
        <dbReference type="ARBA" id="ARBA00022989"/>
    </source>
</evidence>
<evidence type="ECO:0000256" key="10">
    <source>
        <dbReference type="SAM" id="Phobius"/>
    </source>
</evidence>
<evidence type="ECO:0000256" key="2">
    <source>
        <dbReference type="ARBA" id="ARBA00008335"/>
    </source>
</evidence>
<feature type="transmembrane region" description="Helical" evidence="10">
    <location>
        <begin position="501"/>
        <end position="527"/>
    </location>
</feature>
<feature type="transmembrane region" description="Helical" evidence="10">
    <location>
        <begin position="147"/>
        <end position="167"/>
    </location>
</feature>
<feature type="transmembrane region" description="Helical" evidence="10">
    <location>
        <begin position="533"/>
        <end position="553"/>
    </location>
</feature>
<dbReference type="PANTHER" id="PTHR21576">
    <property type="entry name" value="UNCHARACTERIZED NODULIN-LIKE PROTEIN"/>
    <property type="match status" value="1"/>
</dbReference>
<feature type="transmembrane region" description="Helical" evidence="10">
    <location>
        <begin position="116"/>
        <end position="135"/>
    </location>
</feature>
<dbReference type="EMBL" id="PTQR01000066">
    <property type="protein sequence ID" value="TKX22602.1"/>
    <property type="molecule type" value="Genomic_DNA"/>
</dbReference>
<gene>
    <name evidence="11" type="ORF">C1H76_5385</name>
</gene>
<comment type="similarity">
    <text evidence="2">Belongs to the major facilitator superfamily.</text>
</comment>
<dbReference type="InterPro" id="IPR036259">
    <property type="entry name" value="MFS_trans_sf"/>
</dbReference>
<keyword evidence="3" id="KW-0813">Transport</keyword>
<feature type="transmembrane region" description="Helical" evidence="10">
    <location>
        <begin position="257"/>
        <end position="279"/>
    </location>
</feature>
<dbReference type="Proteomes" id="UP000308133">
    <property type="component" value="Unassembled WGS sequence"/>
</dbReference>
<accession>A0A4V6DWZ1</accession>
<dbReference type="GO" id="GO:0000329">
    <property type="term" value="C:fungal-type vacuole membrane"/>
    <property type="evidence" value="ECO:0007669"/>
    <property type="project" value="TreeGrafter"/>
</dbReference>
<evidence type="ECO:0000256" key="3">
    <source>
        <dbReference type="ARBA" id="ARBA00022448"/>
    </source>
</evidence>
<feature type="transmembrane region" description="Helical" evidence="10">
    <location>
        <begin position="81"/>
        <end position="104"/>
    </location>
</feature>
<feature type="compositionally biased region" description="Low complexity" evidence="9">
    <location>
        <begin position="1"/>
        <end position="14"/>
    </location>
</feature>
<organism evidence="11 12">
    <name type="scientific">Elsinoe australis</name>
    <dbReference type="NCBI Taxonomy" id="40998"/>
    <lineage>
        <taxon>Eukaryota</taxon>
        <taxon>Fungi</taxon>
        <taxon>Dikarya</taxon>
        <taxon>Ascomycota</taxon>
        <taxon>Pezizomycotina</taxon>
        <taxon>Dothideomycetes</taxon>
        <taxon>Dothideomycetidae</taxon>
        <taxon>Myriangiales</taxon>
        <taxon>Elsinoaceae</taxon>
        <taxon>Elsinoe</taxon>
    </lineage>
</organism>
<evidence type="ECO:0000256" key="1">
    <source>
        <dbReference type="ARBA" id="ARBA00004128"/>
    </source>
</evidence>
<evidence type="ECO:0000256" key="4">
    <source>
        <dbReference type="ARBA" id="ARBA00022554"/>
    </source>
</evidence>
<comment type="subcellular location">
    <subcellularLocation>
        <location evidence="1">Vacuole membrane</location>
        <topology evidence="1">Multi-pass membrane protein</topology>
    </subcellularLocation>
</comment>
<evidence type="ECO:0000313" key="11">
    <source>
        <dbReference type="EMBL" id="TKX22602.1"/>
    </source>
</evidence>
<dbReference type="AlphaFoldDB" id="A0A4V6DWZ1"/>
<keyword evidence="6 10" id="KW-1133">Transmembrane helix</keyword>
<dbReference type="InterPro" id="IPR011701">
    <property type="entry name" value="MFS"/>
</dbReference>
<feature type="compositionally biased region" description="Basic and acidic residues" evidence="9">
    <location>
        <begin position="16"/>
        <end position="40"/>
    </location>
</feature>
<comment type="caution">
    <text evidence="11">The sequence shown here is derived from an EMBL/GenBank/DDBJ whole genome shotgun (WGS) entry which is preliminary data.</text>
</comment>
<evidence type="ECO:0000256" key="7">
    <source>
        <dbReference type="ARBA" id="ARBA00023136"/>
    </source>
</evidence>
<feature type="region of interest" description="Disordered" evidence="9">
    <location>
        <begin position="1"/>
        <end position="53"/>
    </location>
</feature>
<keyword evidence="4" id="KW-0926">Vacuole</keyword>
<name>A0A4V6DWZ1_9PEZI</name>
<dbReference type="GO" id="GO:0022857">
    <property type="term" value="F:transmembrane transporter activity"/>
    <property type="evidence" value="ECO:0007669"/>
    <property type="project" value="InterPro"/>
</dbReference>
<protein>
    <recommendedName>
        <fullName evidence="8">Probable transporter MCH1</fullName>
    </recommendedName>
</protein>
<keyword evidence="7 10" id="KW-0472">Membrane</keyword>
<feature type="transmembrane region" description="Helical" evidence="10">
    <location>
        <begin position="218"/>
        <end position="237"/>
    </location>
</feature>
<feature type="transmembrane region" description="Helical" evidence="10">
    <location>
        <begin position="364"/>
        <end position="382"/>
    </location>
</feature>
<evidence type="ECO:0000256" key="5">
    <source>
        <dbReference type="ARBA" id="ARBA00022692"/>
    </source>
</evidence>
<feature type="transmembrane region" description="Helical" evidence="10">
    <location>
        <begin position="179"/>
        <end position="206"/>
    </location>
</feature>
<evidence type="ECO:0000313" key="12">
    <source>
        <dbReference type="Proteomes" id="UP000308133"/>
    </source>
</evidence>
<keyword evidence="5 10" id="KW-0812">Transmembrane</keyword>